<dbReference type="PANTHER" id="PTHR42693:SF53">
    <property type="entry name" value="ENDO-4-O-SULFATASE"/>
    <property type="match status" value="1"/>
</dbReference>
<name>A0A5M5E7P0_BACOV</name>
<dbReference type="RefSeq" id="WP_004320162.1">
    <property type="nucleotide sequence ID" value="NZ_JAHYOK010000018.1"/>
</dbReference>
<accession>A0A5M5E7P0</accession>
<evidence type="ECO:0000259" key="7">
    <source>
        <dbReference type="Pfam" id="PF00884"/>
    </source>
</evidence>
<dbReference type="Proteomes" id="UP000473905">
    <property type="component" value="Unassembled WGS sequence"/>
</dbReference>
<dbReference type="InterPro" id="IPR024607">
    <property type="entry name" value="Sulfatase_CS"/>
</dbReference>
<dbReference type="EMBL" id="VWKB01000050">
    <property type="protein sequence ID" value="KAA4089862.1"/>
    <property type="molecule type" value="Genomic_DNA"/>
</dbReference>
<evidence type="ECO:0000256" key="4">
    <source>
        <dbReference type="ARBA" id="ARBA00022837"/>
    </source>
</evidence>
<comment type="similarity">
    <text evidence="1">Belongs to the sulfatase family.</text>
</comment>
<feature type="signal peptide" evidence="6">
    <location>
        <begin position="1"/>
        <end position="25"/>
    </location>
</feature>
<keyword evidence="3 8" id="KW-0378">Hydrolase</keyword>
<dbReference type="InterPro" id="IPR050738">
    <property type="entry name" value="Sulfatase"/>
</dbReference>
<dbReference type="GO" id="GO:0016740">
    <property type="term" value="F:transferase activity"/>
    <property type="evidence" value="ECO:0007669"/>
    <property type="project" value="UniProtKB-KW"/>
</dbReference>
<protein>
    <submittedName>
        <fullName evidence="8">Sulfatase-like hydrolase/transferase</fullName>
    </submittedName>
</protein>
<dbReference type="InterPro" id="IPR017850">
    <property type="entry name" value="Alkaline_phosphatase_core_sf"/>
</dbReference>
<keyword evidence="8" id="KW-0808">Transferase</keyword>
<feature type="chain" id="PRO_5030132994" evidence="6">
    <location>
        <begin position="26"/>
        <end position="514"/>
    </location>
</feature>
<dbReference type="Pfam" id="PF00884">
    <property type="entry name" value="Sulfatase"/>
    <property type="match status" value="1"/>
</dbReference>
<reference evidence="8 9" key="1">
    <citation type="journal article" date="2019" name="Nat. Med.">
        <title>A library of human gut bacterial isolates paired with longitudinal multiomics data enables mechanistic microbiome research.</title>
        <authorList>
            <person name="Poyet M."/>
            <person name="Groussin M."/>
            <person name="Gibbons S.M."/>
            <person name="Avila-Pacheco J."/>
            <person name="Jiang X."/>
            <person name="Kearney S.M."/>
            <person name="Perrotta A.R."/>
            <person name="Berdy B."/>
            <person name="Zhao S."/>
            <person name="Lieberman T.D."/>
            <person name="Swanson P.K."/>
            <person name="Smith M."/>
            <person name="Roesemann S."/>
            <person name="Alexander J.E."/>
            <person name="Rich S.A."/>
            <person name="Livny J."/>
            <person name="Vlamakis H."/>
            <person name="Clish C."/>
            <person name="Bullock K."/>
            <person name="Deik A."/>
            <person name="Scott J."/>
            <person name="Pierce K.A."/>
            <person name="Xavier R.J."/>
            <person name="Alm E.J."/>
        </authorList>
    </citation>
    <scope>NUCLEOTIDE SEQUENCE [LARGE SCALE GENOMIC DNA]</scope>
    <source>
        <strain evidence="8 9">BIOML-A134</strain>
    </source>
</reference>
<dbReference type="InterPro" id="IPR000917">
    <property type="entry name" value="Sulfatase_N"/>
</dbReference>
<evidence type="ECO:0000313" key="8">
    <source>
        <dbReference type="EMBL" id="KAA4089862.1"/>
    </source>
</evidence>
<evidence type="ECO:0000256" key="5">
    <source>
        <dbReference type="PIRSR" id="PIRSR600917-52"/>
    </source>
</evidence>
<gene>
    <name evidence="8" type="ORF">F3D66_26280</name>
</gene>
<dbReference type="AlphaFoldDB" id="A0A5M5E7P0"/>
<organism evidence="8 9">
    <name type="scientific">Bacteroides ovatus</name>
    <dbReference type="NCBI Taxonomy" id="28116"/>
    <lineage>
        <taxon>Bacteria</taxon>
        <taxon>Pseudomonadati</taxon>
        <taxon>Bacteroidota</taxon>
        <taxon>Bacteroidia</taxon>
        <taxon>Bacteroidales</taxon>
        <taxon>Bacteroidaceae</taxon>
        <taxon>Bacteroides</taxon>
    </lineage>
</organism>
<evidence type="ECO:0000256" key="3">
    <source>
        <dbReference type="ARBA" id="ARBA00022801"/>
    </source>
</evidence>
<comment type="PTM">
    <text evidence="5">The conversion to 3-oxoalanine (also known as C-formylglycine, FGly), of a serine or cysteine residue in prokaryotes and of a cysteine residue in eukaryotes, is critical for catalytic activity.</text>
</comment>
<sequence length="514" mass="59726">MIQMKNSYILSAISLMSIPAITTYAAEKKVLDPKHPEKKNVILILTDDMRFDMLNYAGGKAKTPNLDELRNSGTDFSNACTVTGLSSPSRAALFTGRLAHRTGLNDNLHLWHCKDMTLPIEQSTIYEWAKDKNYNVGYFGKWHVGYVTPDVRGVDQYVGSANECLRVKPKRPSFEAIERYYDKKVFKDKADSPEKPDYYCTLKTTYEKSEPKKQVDLGIKFLNEAVNDERPFFLTVSFHYPHPPYRVPSPWNKMYDYRDVQLPPSYRKDMKKGLEYQYSVMWPWMDLGHMTENDWKKTIAYSMGMVTMLDQALGELFQTIKDKGLWDNTMIVFASDQGSMLAEHGLYDKGPYAYDGLMRIPLLMKVPGAKPEVVKHQVSLIDINQTLVEYMGLQPRQSNQDSRSLLPLVYDGDEAWKNVPDESFFFYEYYNGHWFGERAIRTPEYKYCFNPCGDDELYDLKNDPHEMVNLINKPELKNVIKDLRVRLYKHLVKTEDDHAIKLFRDYTGIGREDE</sequence>
<evidence type="ECO:0000256" key="6">
    <source>
        <dbReference type="SAM" id="SignalP"/>
    </source>
</evidence>
<dbReference type="PROSITE" id="PS00523">
    <property type="entry name" value="SULFATASE_1"/>
    <property type="match status" value="1"/>
</dbReference>
<dbReference type="GO" id="GO:0046872">
    <property type="term" value="F:metal ion binding"/>
    <property type="evidence" value="ECO:0007669"/>
    <property type="project" value="UniProtKB-KW"/>
</dbReference>
<proteinExistence type="inferred from homology"/>
<evidence type="ECO:0000256" key="1">
    <source>
        <dbReference type="ARBA" id="ARBA00008779"/>
    </source>
</evidence>
<dbReference type="SUPFAM" id="SSF53649">
    <property type="entry name" value="Alkaline phosphatase-like"/>
    <property type="match status" value="1"/>
</dbReference>
<feature type="modified residue" description="3-oxoalanine (Ser)" evidence="5">
    <location>
        <position position="86"/>
    </location>
</feature>
<dbReference type="GO" id="GO:0004065">
    <property type="term" value="F:arylsulfatase activity"/>
    <property type="evidence" value="ECO:0007669"/>
    <property type="project" value="TreeGrafter"/>
</dbReference>
<dbReference type="PANTHER" id="PTHR42693">
    <property type="entry name" value="ARYLSULFATASE FAMILY MEMBER"/>
    <property type="match status" value="1"/>
</dbReference>
<keyword evidence="6" id="KW-0732">Signal</keyword>
<keyword evidence="2" id="KW-0479">Metal-binding</keyword>
<feature type="domain" description="Sulfatase N-terminal" evidence="7">
    <location>
        <begin position="39"/>
        <end position="392"/>
    </location>
</feature>
<comment type="caution">
    <text evidence="8">The sequence shown here is derived from an EMBL/GenBank/DDBJ whole genome shotgun (WGS) entry which is preliminary data.</text>
</comment>
<dbReference type="Gene3D" id="3.40.720.10">
    <property type="entry name" value="Alkaline Phosphatase, subunit A"/>
    <property type="match status" value="1"/>
</dbReference>
<evidence type="ECO:0000256" key="2">
    <source>
        <dbReference type="ARBA" id="ARBA00022723"/>
    </source>
</evidence>
<evidence type="ECO:0000313" key="9">
    <source>
        <dbReference type="Proteomes" id="UP000473905"/>
    </source>
</evidence>
<keyword evidence="9" id="KW-1185">Reference proteome</keyword>
<keyword evidence="4" id="KW-0106">Calcium</keyword>